<dbReference type="EMBL" id="JAZHXI010000009">
    <property type="protein sequence ID" value="KAL2068409.1"/>
    <property type="molecule type" value="Genomic_DNA"/>
</dbReference>
<feature type="compositionally biased region" description="Basic and acidic residues" evidence="8">
    <location>
        <begin position="624"/>
        <end position="634"/>
    </location>
</feature>
<feature type="region of interest" description="Disordered" evidence="8">
    <location>
        <begin position="898"/>
        <end position="923"/>
    </location>
</feature>
<dbReference type="PANTHER" id="PTHR24406">
    <property type="entry name" value="TRANSCRIPTIONAL REPRESSOR CTCFL-RELATED"/>
    <property type="match status" value="1"/>
</dbReference>
<dbReference type="PROSITE" id="PS50157">
    <property type="entry name" value="ZINC_FINGER_C2H2_2"/>
    <property type="match status" value="2"/>
</dbReference>
<comment type="subcellular location">
    <subcellularLocation>
        <location evidence="1">Nucleus</location>
    </subcellularLocation>
</comment>
<feature type="compositionally biased region" description="Low complexity" evidence="8">
    <location>
        <begin position="174"/>
        <end position="190"/>
    </location>
</feature>
<dbReference type="Gene3D" id="3.30.160.60">
    <property type="entry name" value="Classic Zinc Finger"/>
    <property type="match status" value="1"/>
</dbReference>
<dbReference type="InterPro" id="IPR036236">
    <property type="entry name" value="Znf_C2H2_sf"/>
</dbReference>
<dbReference type="SUPFAM" id="SSF57667">
    <property type="entry name" value="beta-beta-alpha zinc fingers"/>
    <property type="match status" value="1"/>
</dbReference>
<evidence type="ECO:0000256" key="7">
    <source>
        <dbReference type="PROSITE-ProRule" id="PRU00042"/>
    </source>
</evidence>
<feature type="domain" description="C2H2-type" evidence="9">
    <location>
        <begin position="927"/>
        <end position="959"/>
    </location>
</feature>
<keyword evidence="2" id="KW-0479">Metal-binding</keyword>
<evidence type="ECO:0000313" key="10">
    <source>
        <dbReference type="EMBL" id="KAL2068409.1"/>
    </source>
</evidence>
<dbReference type="SMART" id="SM00355">
    <property type="entry name" value="ZnF_C2H2"/>
    <property type="match status" value="7"/>
</dbReference>
<evidence type="ECO:0000256" key="4">
    <source>
        <dbReference type="ARBA" id="ARBA00022771"/>
    </source>
</evidence>
<evidence type="ECO:0000259" key="9">
    <source>
        <dbReference type="PROSITE" id="PS50157"/>
    </source>
</evidence>
<evidence type="ECO:0000256" key="5">
    <source>
        <dbReference type="ARBA" id="ARBA00022833"/>
    </source>
</evidence>
<comment type="caution">
    <text evidence="10">The sequence shown here is derived from an EMBL/GenBank/DDBJ whole genome shotgun (WGS) entry which is preliminary data.</text>
</comment>
<dbReference type="PROSITE" id="PS00028">
    <property type="entry name" value="ZINC_FINGER_C2H2_1"/>
    <property type="match status" value="1"/>
</dbReference>
<proteinExistence type="predicted"/>
<feature type="region of interest" description="Disordered" evidence="8">
    <location>
        <begin position="624"/>
        <end position="686"/>
    </location>
</feature>
<accession>A0ABR4CEN2</accession>
<feature type="domain" description="C2H2-type" evidence="9">
    <location>
        <begin position="986"/>
        <end position="1018"/>
    </location>
</feature>
<evidence type="ECO:0000256" key="6">
    <source>
        <dbReference type="ARBA" id="ARBA00023242"/>
    </source>
</evidence>
<feature type="compositionally biased region" description="Low complexity" evidence="8">
    <location>
        <begin position="1030"/>
        <end position="1054"/>
    </location>
</feature>
<feature type="region of interest" description="Disordered" evidence="8">
    <location>
        <begin position="751"/>
        <end position="804"/>
    </location>
</feature>
<keyword evidence="5" id="KW-0862">Zinc</keyword>
<keyword evidence="4 7" id="KW-0863">Zinc-finger</keyword>
<sequence length="1158" mass="131563">MGNVRIWGRENDVAFLAWLDLSLERDFPFVSTAQPILKKYTGVSYSEDQIASRLGTIVREGRNKGYEIESSELRNEGSSSLHHLGSEMQKEVRVLLEKFREEEVPKKTKRKHVERPIVTLPDPDDSDSEPEINPPFFNTKQEISSRPNPSMISVEIPVKVAVDRTPKPRAENETTLNSSTTPATTSTKDSVSLQDMRRMHKEVVSRLKAETAAVRVQWQQAVEDHIHESKRRRQMAADLQAENTHLKTAQLERQKAGKDPLEEVLFRKDQEIWLLKQANHKMRTLATFAGRVEPPRKSLEDNEVGDAIDGMEQELQAILHGHDSSAPLLQPEFGVETDLASLLRAIYREDSAEDESSGHLLKRTVKWGSINVVRSLAVAALNEWVFATDFPDFSSSRNSRLLKAYRDTIFTHDGWTSLHNLELAAYNSLIDSSEFRKITVPRRADELASRLSKALAPLFPRSTDVESNANFEGWNEEQDVCEDRRYRMKGLFEAALRLKAATIMTDERYEFVVHAPGSSITESGTRTAPDLESQDESGYWLQASIYTYCGEPGDPADPLVDALVQSDNFISNRNNKEERKHCLAEKHLAISKMGDASMDVLGDSGQDMVDVDLVDRWAYTDDERLSPDKTTDRKRPLKLHAQRPSNKKRKIHHGSERIPEAGDSDYGEQNSFTPRKYKQNEGSGTKVQACPRCGGTYDNHGSLLNHIRNQTCVLCIPCDQWFKNSNLFKAHLKEEHSDAFGNVKYDFGNNDGSVDPHGSGDYDRSGMNGSDEDGSNMRTSRNARKPRRSFAMSDDSAEGEASDQENPACEYCEKTFTIWNLRRHLKNMSCKEHRDAKPDLARKILKKREKRDAEFAELSESEKPTCEYCGKTFTTGNLGRHLKNMNCKEHRIAEPELAKLRKKRDNTEFAEPSDSDEKDKQDDSARSTCQYCSRSYSSHSSLIRHLKNMSCKEYRDARPDLFRILSKQDDDQDNAELSELSDSARYACKFCGRPFMHEVGLRRHLAEMTCKEHQDADPDLAKELGKVRKSTGYSKPSSSKPPSAKSSSSKKTPTCEYCGSSFVDAWGRRRHLINMSCTEHHKAKPDLSKELREKRRNTEMSDGRRMCATCGRIFSGTNYSQHLRRRKCSKKPNAFHADHIPTMKVATEMRVPSVIKSL</sequence>
<evidence type="ECO:0000256" key="1">
    <source>
        <dbReference type="ARBA" id="ARBA00004123"/>
    </source>
</evidence>
<keyword evidence="11" id="KW-1185">Reference proteome</keyword>
<dbReference type="Pfam" id="PF00096">
    <property type="entry name" value="zf-C2H2"/>
    <property type="match status" value="1"/>
</dbReference>
<evidence type="ECO:0000313" key="11">
    <source>
        <dbReference type="Proteomes" id="UP001595075"/>
    </source>
</evidence>
<feature type="region of interest" description="Disordered" evidence="8">
    <location>
        <begin position="1028"/>
        <end position="1055"/>
    </location>
</feature>
<evidence type="ECO:0000256" key="3">
    <source>
        <dbReference type="ARBA" id="ARBA00022737"/>
    </source>
</evidence>
<evidence type="ECO:0000256" key="8">
    <source>
        <dbReference type="SAM" id="MobiDB-lite"/>
    </source>
</evidence>
<feature type="region of interest" description="Disordered" evidence="8">
    <location>
        <begin position="163"/>
        <end position="194"/>
    </location>
</feature>
<feature type="compositionally biased region" description="Polar residues" evidence="8">
    <location>
        <begin position="136"/>
        <end position="148"/>
    </location>
</feature>
<gene>
    <name evidence="10" type="ORF">VTL71DRAFT_16507</name>
</gene>
<feature type="compositionally biased region" description="Basic and acidic residues" evidence="8">
    <location>
        <begin position="163"/>
        <end position="172"/>
    </location>
</feature>
<reference evidence="10 11" key="1">
    <citation type="journal article" date="2024" name="Commun. Biol.">
        <title>Comparative genomic analysis of thermophilic fungi reveals convergent evolutionary adaptations and gene losses.</title>
        <authorList>
            <person name="Steindorff A.S."/>
            <person name="Aguilar-Pontes M.V."/>
            <person name="Robinson A.J."/>
            <person name="Andreopoulos B."/>
            <person name="LaButti K."/>
            <person name="Kuo A."/>
            <person name="Mondo S."/>
            <person name="Riley R."/>
            <person name="Otillar R."/>
            <person name="Haridas S."/>
            <person name="Lipzen A."/>
            <person name="Grimwood J."/>
            <person name="Schmutz J."/>
            <person name="Clum A."/>
            <person name="Reid I.D."/>
            <person name="Moisan M.C."/>
            <person name="Butler G."/>
            <person name="Nguyen T.T.M."/>
            <person name="Dewar K."/>
            <person name="Conant G."/>
            <person name="Drula E."/>
            <person name="Henrissat B."/>
            <person name="Hansel C."/>
            <person name="Singer S."/>
            <person name="Hutchinson M.I."/>
            <person name="de Vries R.P."/>
            <person name="Natvig D.O."/>
            <person name="Powell A.J."/>
            <person name="Tsang A."/>
            <person name="Grigoriev I.V."/>
        </authorList>
    </citation>
    <scope>NUCLEOTIDE SEQUENCE [LARGE SCALE GENOMIC DNA]</scope>
    <source>
        <strain evidence="10 11">CBS 494.80</strain>
    </source>
</reference>
<dbReference type="InterPro" id="IPR050888">
    <property type="entry name" value="ZnF_C2H2-type_TF"/>
</dbReference>
<feature type="region of interest" description="Disordered" evidence="8">
    <location>
        <begin position="118"/>
        <end position="148"/>
    </location>
</feature>
<dbReference type="Proteomes" id="UP001595075">
    <property type="component" value="Unassembled WGS sequence"/>
</dbReference>
<keyword evidence="3" id="KW-0677">Repeat</keyword>
<name>A0ABR4CEN2_9HELO</name>
<evidence type="ECO:0000256" key="2">
    <source>
        <dbReference type="ARBA" id="ARBA00022723"/>
    </source>
</evidence>
<keyword evidence="6" id="KW-0539">Nucleus</keyword>
<organism evidence="10 11">
    <name type="scientific">Oculimacula yallundae</name>
    <dbReference type="NCBI Taxonomy" id="86028"/>
    <lineage>
        <taxon>Eukaryota</taxon>
        <taxon>Fungi</taxon>
        <taxon>Dikarya</taxon>
        <taxon>Ascomycota</taxon>
        <taxon>Pezizomycotina</taxon>
        <taxon>Leotiomycetes</taxon>
        <taxon>Helotiales</taxon>
        <taxon>Ploettnerulaceae</taxon>
        <taxon>Oculimacula</taxon>
    </lineage>
</organism>
<protein>
    <recommendedName>
        <fullName evidence="9">C2H2-type domain-containing protein</fullName>
    </recommendedName>
</protein>
<feature type="compositionally biased region" description="Basic residues" evidence="8">
    <location>
        <begin position="635"/>
        <end position="652"/>
    </location>
</feature>
<dbReference type="SMART" id="SM00614">
    <property type="entry name" value="ZnF_BED"/>
    <property type="match status" value="3"/>
</dbReference>
<dbReference type="InterPro" id="IPR013087">
    <property type="entry name" value="Znf_C2H2_type"/>
</dbReference>